<dbReference type="GO" id="GO:0072344">
    <property type="term" value="P:rescue of stalled ribosome"/>
    <property type="evidence" value="ECO:0007669"/>
    <property type="project" value="UniProtKB-UniRule"/>
</dbReference>
<dbReference type="EC" id="3.1.1.29" evidence="1 7"/>
<dbReference type="PATRIC" id="fig|1224163.3.peg.858"/>
<evidence type="ECO:0000256" key="7">
    <source>
        <dbReference type="HAMAP-Rule" id="MF_00083"/>
    </source>
</evidence>
<dbReference type="HAMAP" id="MF_00083">
    <property type="entry name" value="Pept_tRNA_hydro_bact"/>
    <property type="match status" value="1"/>
</dbReference>
<dbReference type="OrthoDB" id="9800507at2"/>
<evidence type="ECO:0000313" key="10">
    <source>
        <dbReference type="EMBL" id="AGS34341.1"/>
    </source>
</evidence>
<dbReference type="InterPro" id="IPR018171">
    <property type="entry name" value="Pept_tRNA_hydro_CS"/>
</dbReference>
<feature type="site" description="Stabilizes the basic form of H active site to accept a proton" evidence="7">
    <location>
        <position position="125"/>
    </location>
</feature>
<gene>
    <name evidence="7" type="primary">pth</name>
    <name evidence="10" type="ORF">B841_04290</name>
</gene>
<dbReference type="CDD" id="cd00462">
    <property type="entry name" value="PTH"/>
    <property type="match status" value="1"/>
</dbReference>
<dbReference type="NCBIfam" id="TIGR00447">
    <property type="entry name" value="pth"/>
    <property type="match status" value="1"/>
</dbReference>
<keyword evidence="4 7" id="KW-0694">RNA-binding</keyword>
<keyword evidence="11" id="KW-1185">Reference proteome</keyword>
<dbReference type="EMBL" id="CP003924">
    <property type="protein sequence ID" value="AGS34341.1"/>
    <property type="molecule type" value="Genomic_DNA"/>
</dbReference>
<proteinExistence type="inferred from homology"/>
<comment type="similarity">
    <text evidence="5 7 9">Belongs to the PTH family.</text>
</comment>
<dbReference type="InterPro" id="IPR001328">
    <property type="entry name" value="Pept_tRNA_hydro"/>
</dbReference>
<dbReference type="Proteomes" id="UP000015388">
    <property type="component" value="Chromosome"/>
</dbReference>
<feature type="active site" description="Proton acceptor" evidence="7">
    <location>
        <position position="52"/>
    </location>
</feature>
<evidence type="ECO:0000313" key="11">
    <source>
        <dbReference type="Proteomes" id="UP000015388"/>
    </source>
</evidence>
<keyword evidence="7" id="KW-0963">Cytoplasm</keyword>
<keyword evidence="2 7" id="KW-0820">tRNA-binding</keyword>
<feature type="binding site" evidence="7">
    <location>
        <position position="47"/>
    </location>
    <ligand>
        <name>tRNA</name>
        <dbReference type="ChEBI" id="CHEBI:17843"/>
    </ligand>
</feature>
<dbReference type="PANTHER" id="PTHR17224">
    <property type="entry name" value="PEPTIDYL-TRNA HYDROLASE"/>
    <property type="match status" value="1"/>
</dbReference>
<accession>S5THC8</accession>
<dbReference type="PROSITE" id="PS01195">
    <property type="entry name" value="PEPT_TRNA_HYDROL_1"/>
    <property type="match status" value="1"/>
</dbReference>
<dbReference type="RefSeq" id="WP_020934274.1">
    <property type="nucleotide sequence ID" value="NC_021915.1"/>
</dbReference>
<evidence type="ECO:0000256" key="8">
    <source>
        <dbReference type="RuleBase" id="RU000673"/>
    </source>
</evidence>
<keyword evidence="3 7" id="KW-0378">Hydrolase</keyword>
<dbReference type="STRING" id="1224163.B841_04290"/>
<dbReference type="SUPFAM" id="SSF53178">
    <property type="entry name" value="Peptidyl-tRNA hydrolase-like"/>
    <property type="match status" value="1"/>
</dbReference>
<sequence length="219" mass="22834">MFSLKDFFRRLTGSASGRASQGAAALDPAELSADWLIVGLGNPGPKYAATRHNVGYMAADDLLAADGDVLAPVRGVPAEVAVLTVEGQRVVVARSTTFMNLSGQAVEPLAGALGLPPEKVIAIHDELDLPAGKVRVKLGGNENGHNGLKSMTEHLDTRDYLRVRIGISRPPKGVRVPDYVLGPVGGGEDFDAAIATAAEAARLIVTAGLSVAQNKIHSR</sequence>
<evidence type="ECO:0000256" key="2">
    <source>
        <dbReference type="ARBA" id="ARBA00022555"/>
    </source>
</evidence>
<feature type="binding site" evidence="7">
    <location>
        <position position="98"/>
    </location>
    <ligand>
        <name>tRNA</name>
        <dbReference type="ChEBI" id="CHEBI:17843"/>
    </ligand>
</feature>
<comment type="subcellular location">
    <subcellularLocation>
        <location evidence="7">Cytoplasm</location>
    </subcellularLocation>
</comment>
<dbReference type="AlphaFoldDB" id="S5THC8"/>
<dbReference type="Pfam" id="PF01195">
    <property type="entry name" value="Pept_tRNA_hydro"/>
    <property type="match status" value="1"/>
</dbReference>
<feature type="binding site" evidence="7">
    <location>
        <position position="146"/>
    </location>
    <ligand>
        <name>tRNA</name>
        <dbReference type="ChEBI" id="CHEBI:17843"/>
    </ligand>
</feature>
<evidence type="ECO:0000256" key="6">
    <source>
        <dbReference type="ARBA" id="ARBA00050038"/>
    </source>
</evidence>
<dbReference type="PANTHER" id="PTHR17224:SF1">
    <property type="entry name" value="PEPTIDYL-TRNA HYDROLASE"/>
    <property type="match status" value="1"/>
</dbReference>
<feature type="site" description="Discriminates between blocked and unblocked aminoacyl-tRNA" evidence="7">
    <location>
        <position position="42"/>
    </location>
</feature>
<evidence type="ECO:0000256" key="4">
    <source>
        <dbReference type="ARBA" id="ARBA00022884"/>
    </source>
</evidence>
<comment type="function">
    <text evidence="7">Catalyzes the release of premature peptidyl moieties from peptidyl-tRNA molecules trapped in stalled 50S ribosomal subunits, and thus maintains levels of free tRNAs and 50S ribosomes.</text>
</comment>
<comment type="catalytic activity">
    <reaction evidence="7 8">
        <text>an N-acyl-L-alpha-aminoacyl-tRNA + H2O = an N-acyl-L-amino acid + a tRNA + H(+)</text>
        <dbReference type="Rhea" id="RHEA:54448"/>
        <dbReference type="Rhea" id="RHEA-COMP:10123"/>
        <dbReference type="Rhea" id="RHEA-COMP:13883"/>
        <dbReference type="ChEBI" id="CHEBI:15377"/>
        <dbReference type="ChEBI" id="CHEBI:15378"/>
        <dbReference type="ChEBI" id="CHEBI:59874"/>
        <dbReference type="ChEBI" id="CHEBI:78442"/>
        <dbReference type="ChEBI" id="CHEBI:138191"/>
        <dbReference type="EC" id="3.1.1.29"/>
    </reaction>
</comment>
<reference evidence="10 11" key="1">
    <citation type="submission" date="2012-11" db="EMBL/GenBank/DDBJ databases">
        <title>The complete genome sequence of Corynebacterium maris Coryn-1 (=DSM 45190).</title>
        <authorList>
            <person name="Schaffert L."/>
            <person name="Albersmeier A."/>
            <person name="Kalinowski J."/>
            <person name="Ruckert C."/>
        </authorList>
    </citation>
    <scope>NUCLEOTIDE SEQUENCE [LARGE SCALE GENOMIC DNA]</scope>
    <source>
        <strain evidence="11">Coryn-1</strain>
    </source>
</reference>
<evidence type="ECO:0000256" key="1">
    <source>
        <dbReference type="ARBA" id="ARBA00013260"/>
    </source>
</evidence>
<feature type="binding site" evidence="7">
    <location>
        <position position="100"/>
    </location>
    <ligand>
        <name>tRNA</name>
        <dbReference type="ChEBI" id="CHEBI:17843"/>
    </ligand>
</feature>
<dbReference type="eggNOG" id="COG0193">
    <property type="taxonomic scope" value="Bacteria"/>
</dbReference>
<dbReference type="GO" id="GO:0004045">
    <property type="term" value="F:peptidyl-tRNA hydrolase activity"/>
    <property type="evidence" value="ECO:0007669"/>
    <property type="project" value="UniProtKB-UniRule"/>
</dbReference>
<name>S5THC8_9CORY</name>
<organism evidence="10 11">
    <name type="scientific">Corynebacterium maris DSM 45190</name>
    <dbReference type="NCBI Taxonomy" id="1224163"/>
    <lineage>
        <taxon>Bacteria</taxon>
        <taxon>Bacillati</taxon>
        <taxon>Actinomycetota</taxon>
        <taxon>Actinomycetes</taxon>
        <taxon>Mycobacteriales</taxon>
        <taxon>Corynebacteriaceae</taxon>
        <taxon>Corynebacterium</taxon>
    </lineage>
</organism>
<dbReference type="HOGENOM" id="CLU_062456_4_0_11"/>
<comment type="subunit">
    <text evidence="7">Monomer.</text>
</comment>
<dbReference type="KEGG" id="cmd:B841_04290"/>
<evidence type="ECO:0000256" key="5">
    <source>
        <dbReference type="ARBA" id="ARBA00038063"/>
    </source>
</evidence>
<dbReference type="GO" id="GO:0005737">
    <property type="term" value="C:cytoplasm"/>
    <property type="evidence" value="ECO:0007669"/>
    <property type="project" value="UniProtKB-SubCell"/>
</dbReference>
<dbReference type="GO" id="GO:0006515">
    <property type="term" value="P:protein quality control for misfolded or incompletely synthesized proteins"/>
    <property type="evidence" value="ECO:0007669"/>
    <property type="project" value="UniProtKB-UniRule"/>
</dbReference>
<protein>
    <recommendedName>
        <fullName evidence="6 7">Peptidyl-tRNA hydrolase</fullName>
        <shortName evidence="7">Pth</shortName>
        <ecNumber evidence="1 7">3.1.1.29</ecNumber>
    </recommendedName>
</protein>
<evidence type="ECO:0000256" key="3">
    <source>
        <dbReference type="ARBA" id="ARBA00022801"/>
    </source>
</evidence>
<dbReference type="GO" id="GO:0000049">
    <property type="term" value="F:tRNA binding"/>
    <property type="evidence" value="ECO:0007669"/>
    <property type="project" value="UniProtKB-UniRule"/>
</dbReference>
<evidence type="ECO:0000256" key="9">
    <source>
        <dbReference type="RuleBase" id="RU004320"/>
    </source>
</evidence>
<comment type="function">
    <text evidence="7">Hydrolyzes ribosome-free peptidyl-tRNAs (with 1 or more amino acids incorporated), which drop off the ribosome during protein synthesis, or as a result of ribosome stalling.</text>
</comment>
<dbReference type="Gene3D" id="3.40.50.1470">
    <property type="entry name" value="Peptidyl-tRNA hydrolase"/>
    <property type="match status" value="1"/>
</dbReference>
<dbReference type="InterPro" id="IPR036416">
    <property type="entry name" value="Pept_tRNA_hydro_sf"/>
</dbReference>